<dbReference type="Proteomes" id="UP000749040">
    <property type="component" value="Unassembled WGS sequence"/>
</dbReference>
<evidence type="ECO:0000313" key="4">
    <source>
        <dbReference type="Proteomes" id="UP000749040"/>
    </source>
</evidence>
<dbReference type="SMART" id="SM00347">
    <property type="entry name" value="HTH_MARR"/>
    <property type="match status" value="1"/>
</dbReference>
<feature type="compositionally biased region" description="Low complexity" evidence="1">
    <location>
        <begin position="131"/>
        <end position="142"/>
    </location>
</feature>
<dbReference type="InterPro" id="IPR000835">
    <property type="entry name" value="HTH_MarR-typ"/>
</dbReference>
<feature type="compositionally biased region" description="Low complexity" evidence="1">
    <location>
        <begin position="168"/>
        <end position="178"/>
    </location>
</feature>
<protein>
    <submittedName>
        <fullName evidence="3">Winged helix-turn-helix transcriptional regulator</fullName>
    </submittedName>
</protein>
<dbReference type="PANTHER" id="PTHR39515">
    <property type="entry name" value="CONSERVED PROTEIN"/>
    <property type="match status" value="1"/>
</dbReference>
<organism evidence="3 4">
    <name type="scientific">Actinacidiphila acididurans</name>
    <dbReference type="NCBI Taxonomy" id="2784346"/>
    <lineage>
        <taxon>Bacteria</taxon>
        <taxon>Bacillati</taxon>
        <taxon>Actinomycetota</taxon>
        <taxon>Actinomycetes</taxon>
        <taxon>Kitasatosporales</taxon>
        <taxon>Streptomycetaceae</taxon>
        <taxon>Actinacidiphila</taxon>
    </lineage>
</organism>
<evidence type="ECO:0000256" key="1">
    <source>
        <dbReference type="SAM" id="MobiDB-lite"/>
    </source>
</evidence>
<dbReference type="InterPro" id="IPR052526">
    <property type="entry name" value="HTH-type_Bedaq_tolerance"/>
</dbReference>
<dbReference type="PROSITE" id="PS50995">
    <property type="entry name" value="HTH_MARR_2"/>
    <property type="match status" value="1"/>
</dbReference>
<dbReference type="InterPro" id="IPR036388">
    <property type="entry name" value="WH-like_DNA-bd_sf"/>
</dbReference>
<evidence type="ECO:0000313" key="3">
    <source>
        <dbReference type="EMBL" id="MBM9505825.1"/>
    </source>
</evidence>
<proteinExistence type="predicted"/>
<dbReference type="EMBL" id="JADKYB010000007">
    <property type="protein sequence ID" value="MBM9505825.1"/>
    <property type="molecule type" value="Genomic_DNA"/>
</dbReference>
<dbReference type="SUPFAM" id="SSF46785">
    <property type="entry name" value="Winged helix' DNA-binding domain"/>
    <property type="match status" value="1"/>
</dbReference>
<keyword evidence="4" id="KW-1185">Reference proteome</keyword>
<sequence length="195" mass="20860">MNVLKQRGRDENQWSSGDRMLLARLVDCGEQRATDLAADTLLDLSTVSRQVRSLFERGLISRRPDPEDKRGALLAVTAAGRAEVLRFRAQRDRAIAGALAAWPAADRRELVRLLGRLTEALGEAYAAHAPAESPAVAAAARPAPAPPDRTPDEPPPDPDRPHPPAPADPAGSAASAAPHRPRAHDAAAWIKEPTP</sequence>
<reference evidence="3 4" key="1">
    <citation type="submission" date="2021-01" db="EMBL/GenBank/DDBJ databases">
        <title>Streptomyces acididurans sp. nov., isolated from a peat swamp forest soil.</title>
        <authorList>
            <person name="Chantavorakit T."/>
            <person name="Duangmal K."/>
        </authorList>
    </citation>
    <scope>NUCLEOTIDE SEQUENCE [LARGE SCALE GENOMIC DNA]</scope>
    <source>
        <strain evidence="3 4">KK5PA1</strain>
    </source>
</reference>
<dbReference type="PANTHER" id="PTHR39515:SF2">
    <property type="entry name" value="HTH-TYPE TRANSCRIPTIONAL REGULATOR RV0880"/>
    <property type="match status" value="1"/>
</dbReference>
<dbReference type="Gene3D" id="1.10.10.10">
    <property type="entry name" value="Winged helix-like DNA-binding domain superfamily/Winged helix DNA-binding domain"/>
    <property type="match status" value="1"/>
</dbReference>
<gene>
    <name evidence="3" type="ORF">ITX44_14930</name>
</gene>
<dbReference type="Pfam" id="PF01047">
    <property type="entry name" value="MarR"/>
    <property type="match status" value="1"/>
</dbReference>
<dbReference type="InterPro" id="IPR036390">
    <property type="entry name" value="WH_DNA-bd_sf"/>
</dbReference>
<evidence type="ECO:0000259" key="2">
    <source>
        <dbReference type="PROSITE" id="PS50995"/>
    </source>
</evidence>
<feature type="region of interest" description="Disordered" evidence="1">
    <location>
        <begin position="131"/>
        <end position="195"/>
    </location>
</feature>
<feature type="compositionally biased region" description="Basic and acidic residues" evidence="1">
    <location>
        <begin position="149"/>
        <end position="162"/>
    </location>
</feature>
<comment type="caution">
    <text evidence="3">The sequence shown here is derived from an EMBL/GenBank/DDBJ whole genome shotgun (WGS) entry which is preliminary data.</text>
</comment>
<feature type="domain" description="HTH marR-type" evidence="2">
    <location>
        <begin position="1"/>
        <end position="119"/>
    </location>
</feature>
<name>A0ABS2TR64_9ACTN</name>
<accession>A0ABS2TR64</accession>